<evidence type="ECO:0008006" key="6">
    <source>
        <dbReference type="Google" id="ProtNLM"/>
    </source>
</evidence>
<dbReference type="GO" id="GO:0000184">
    <property type="term" value="P:nuclear-transcribed mRNA catabolic process, nonsense-mediated decay"/>
    <property type="evidence" value="ECO:0007669"/>
    <property type="project" value="UniProtKB-KW"/>
</dbReference>
<dbReference type="OrthoDB" id="79514at2759"/>
<feature type="compositionally biased region" description="Basic and acidic residues" evidence="3">
    <location>
        <begin position="93"/>
        <end position="102"/>
    </location>
</feature>
<evidence type="ECO:0000256" key="3">
    <source>
        <dbReference type="SAM" id="MobiDB-lite"/>
    </source>
</evidence>
<evidence type="ECO:0000256" key="1">
    <source>
        <dbReference type="ARBA" id="ARBA00007712"/>
    </source>
</evidence>
<dbReference type="AlphaFoldDB" id="A0A8H7PGR6"/>
<gene>
    <name evidence="4" type="ORF">INT44_008747</name>
</gene>
<evidence type="ECO:0000313" key="4">
    <source>
        <dbReference type="EMBL" id="KAG2173395.1"/>
    </source>
</evidence>
<organism evidence="4 5">
    <name type="scientific">Umbelopsis vinacea</name>
    <dbReference type="NCBI Taxonomy" id="44442"/>
    <lineage>
        <taxon>Eukaryota</taxon>
        <taxon>Fungi</taxon>
        <taxon>Fungi incertae sedis</taxon>
        <taxon>Mucoromycota</taxon>
        <taxon>Mucoromycotina</taxon>
        <taxon>Umbelopsidomycetes</taxon>
        <taxon>Umbelopsidales</taxon>
        <taxon>Umbelopsidaceae</taxon>
        <taxon>Umbelopsis</taxon>
    </lineage>
</organism>
<feature type="region of interest" description="Disordered" evidence="3">
    <location>
        <begin position="1"/>
        <end position="108"/>
    </location>
</feature>
<protein>
    <recommendedName>
        <fullName evidence="6">Protein SMG9</fullName>
    </recommendedName>
</protein>
<dbReference type="SUPFAM" id="SSF52540">
    <property type="entry name" value="P-loop containing nucleoside triphosphate hydrolases"/>
    <property type="match status" value="1"/>
</dbReference>
<evidence type="ECO:0000256" key="2">
    <source>
        <dbReference type="ARBA" id="ARBA00023161"/>
    </source>
</evidence>
<dbReference type="PANTHER" id="PTHR14270:SF0">
    <property type="entry name" value="NONSENSE-MEDIATED MRNA DECAY FACTOR SMG9"/>
    <property type="match status" value="1"/>
</dbReference>
<dbReference type="InterPro" id="IPR039177">
    <property type="entry name" value="SMG9"/>
</dbReference>
<keyword evidence="2" id="KW-0866">Nonsense-mediated mRNA decay</keyword>
<dbReference type="EMBL" id="JAEPRA010000019">
    <property type="protein sequence ID" value="KAG2173395.1"/>
    <property type="molecule type" value="Genomic_DNA"/>
</dbReference>
<evidence type="ECO:0000313" key="5">
    <source>
        <dbReference type="Proteomes" id="UP000612746"/>
    </source>
</evidence>
<dbReference type="PANTHER" id="PTHR14270">
    <property type="entry name" value="NONSENSE-MEDIATED MRNA DECAY FACTOR SMG9"/>
    <property type="match status" value="1"/>
</dbReference>
<name>A0A8H7PGR6_9FUNG</name>
<comment type="similarity">
    <text evidence="1">Belongs to the SMG9 family.</text>
</comment>
<accession>A0A8H7PGR6</accession>
<comment type="caution">
    <text evidence="4">The sequence shown here is derived from an EMBL/GenBank/DDBJ whole genome shotgun (WGS) entry which is preliminary data.</text>
</comment>
<reference evidence="4" key="1">
    <citation type="submission" date="2020-12" db="EMBL/GenBank/DDBJ databases">
        <title>Metabolic potential, ecology and presence of endohyphal bacteria is reflected in genomic diversity of Mucoromycotina.</title>
        <authorList>
            <person name="Muszewska A."/>
            <person name="Okrasinska A."/>
            <person name="Steczkiewicz K."/>
            <person name="Drgas O."/>
            <person name="Orlowska M."/>
            <person name="Perlinska-Lenart U."/>
            <person name="Aleksandrzak-Piekarczyk T."/>
            <person name="Szatraj K."/>
            <person name="Zielenkiewicz U."/>
            <person name="Pilsyk S."/>
            <person name="Malc E."/>
            <person name="Mieczkowski P."/>
            <person name="Kruszewska J.S."/>
            <person name="Biernat P."/>
            <person name="Pawlowska J."/>
        </authorList>
    </citation>
    <scope>NUCLEOTIDE SEQUENCE</scope>
    <source>
        <strain evidence="4">WA0000051536</strain>
    </source>
</reference>
<dbReference type="InterPro" id="IPR027417">
    <property type="entry name" value="P-loop_NTPase"/>
</dbReference>
<proteinExistence type="inferred from homology"/>
<dbReference type="Proteomes" id="UP000612746">
    <property type="component" value="Unassembled WGS sequence"/>
</dbReference>
<keyword evidence="5" id="KW-1185">Reference proteome</keyword>
<sequence length="444" mass="50408">MPSEERGRYAIAGVPGASLQSVGLDGQPKRQLFDFGATNEKRSRDRRRKKEGGQKRETVSVAAKTILQTPVILERRDAKPSPQLDRNPPSSRSRSEDMHTMQEETPNGASVIKIMDAFESFRMDAALRALADYPGHFVVGVIGKQGVGKSTVLSAFSEDPKNVCRVVNVGSFHYNHVDILPPQTFTIAPATKALDHQTTGVDMYVTAERIILLDTQPVLSWSVLEHTLRYGSLDGIPAEIWRDLKVRYVVSEGADADMEMIRCLKRADMLKHGIPEFPLIPLEKLGLTRPEMNVQPQIVFVNNKCSELELCQQVYDRNTMLLKSVLSDSKLEWQGLISFSNALPRFSKDTNLPNLFLLPYSWHYKHSEKEEVAEELESMHDLLRHLRNQVFAATRKSGKRGQISERDWHYSPHRFRNAVKTYDLILKSELVAEYLKTLRRIKNG</sequence>